<dbReference type="OrthoDB" id="546893at2759"/>
<feature type="compositionally biased region" description="Basic residues" evidence="1">
    <location>
        <begin position="45"/>
        <end position="56"/>
    </location>
</feature>
<keyword evidence="2" id="KW-0472">Membrane</keyword>
<reference evidence="3 4" key="1">
    <citation type="submission" date="2016-09" db="EMBL/GenBank/DDBJ databases">
        <authorList>
            <person name="Capua I."/>
            <person name="De Benedictis P."/>
            <person name="Joannis T."/>
            <person name="Lombin L.H."/>
            <person name="Cattoli G."/>
        </authorList>
    </citation>
    <scope>NUCLEOTIDE SEQUENCE [LARGE SCALE GENOMIC DNA]</scope>
    <source>
        <strain evidence="3 4">IMI 309357</strain>
    </source>
</reference>
<dbReference type="Gene3D" id="1.20.1250.20">
    <property type="entry name" value="MFS general substrate transporter like domains"/>
    <property type="match status" value="1"/>
</dbReference>
<dbReference type="RefSeq" id="XP_022471383.1">
    <property type="nucleotide sequence ID" value="XM_022622093.1"/>
</dbReference>
<dbReference type="GeneID" id="34563603"/>
<feature type="region of interest" description="Disordered" evidence="1">
    <location>
        <begin position="39"/>
        <end position="59"/>
    </location>
</feature>
<dbReference type="Proteomes" id="UP000176998">
    <property type="component" value="Unassembled WGS sequence"/>
</dbReference>
<organism evidence="3 4">
    <name type="scientific">Colletotrichum orchidophilum</name>
    <dbReference type="NCBI Taxonomy" id="1209926"/>
    <lineage>
        <taxon>Eukaryota</taxon>
        <taxon>Fungi</taxon>
        <taxon>Dikarya</taxon>
        <taxon>Ascomycota</taxon>
        <taxon>Pezizomycotina</taxon>
        <taxon>Sordariomycetes</taxon>
        <taxon>Hypocreomycetidae</taxon>
        <taxon>Glomerellales</taxon>
        <taxon>Glomerellaceae</taxon>
        <taxon>Colletotrichum</taxon>
    </lineage>
</organism>
<comment type="caution">
    <text evidence="3">The sequence shown here is derived from an EMBL/GenBank/DDBJ whole genome shotgun (WGS) entry which is preliminary data.</text>
</comment>
<dbReference type="STRING" id="1209926.A0A1G4AYH4"/>
<accession>A0A1G4AYH4</accession>
<gene>
    <name evidence="3" type="ORF">CORC01_10465</name>
</gene>
<name>A0A1G4AYH4_9PEZI</name>
<keyword evidence="2" id="KW-1133">Transmembrane helix</keyword>
<dbReference type="EMBL" id="MJBS01000104">
    <property type="protein sequence ID" value="OHE94220.1"/>
    <property type="molecule type" value="Genomic_DNA"/>
</dbReference>
<evidence type="ECO:0000313" key="3">
    <source>
        <dbReference type="EMBL" id="OHE94220.1"/>
    </source>
</evidence>
<protein>
    <submittedName>
        <fullName evidence="3">Glucose/galactose transporter</fullName>
    </submittedName>
</protein>
<dbReference type="AlphaFoldDB" id="A0A1G4AYH4"/>
<keyword evidence="2" id="KW-0812">Transmembrane</keyword>
<sequence>MPDATCQPVTDPNPPGRLIHAFPSALSTAGSMLRQLNQDYPSSSKHTRPNRVKPRPVTKGGALFPSLTGLVADSKGYHISMVVPLAGFVVSLAYPIFLNTIWKKDLDSFSESKIGNTDEHGIIGDPAREDINKAGSKHLEG</sequence>
<evidence type="ECO:0000256" key="2">
    <source>
        <dbReference type="SAM" id="Phobius"/>
    </source>
</evidence>
<feature type="region of interest" description="Disordered" evidence="1">
    <location>
        <begin position="118"/>
        <end position="141"/>
    </location>
</feature>
<proteinExistence type="predicted"/>
<keyword evidence="4" id="KW-1185">Reference proteome</keyword>
<feature type="transmembrane region" description="Helical" evidence="2">
    <location>
        <begin position="77"/>
        <end position="98"/>
    </location>
</feature>
<evidence type="ECO:0000313" key="4">
    <source>
        <dbReference type="Proteomes" id="UP000176998"/>
    </source>
</evidence>
<dbReference type="InterPro" id="IPR036259">
    <property type="entry name" value="MFS_trans_sf"/>
</dbReference>
<evidence type="ECO:0000256" key="1">
    <source>
        <dbReference type="SAM" id="MobiDB-lite"/>
    </source>
</evidence>